<name>A0A1P8WLC9_9PLAN</name>
<protein>
    <submittedName>
        <fullName evidence="1">Uncharacterized protein</fullName>
    </submittedName>
</protein>
<sequence length="145" mass="15676">MTFRHLFALPLFCVLLLAGCGDDTPSNAPESASQADSGSIEDKVALIVKLRDQIRDGFTSGDVDAAHGPLHDVGDKLDELSKLIAQSDLSDEDKKTIEGHINTLFAAFGEIDKTLHGQEGSTWEEEASTIDEAMEKLVQSCETDQ</sequence>
<gene>
    <name evidence="1" type="ORF">Fuma_04516</name>
</gene>
<accession>A0A1P8WLC9</accession>
<proteinExistence type="predicted"/>
<reference evidence="1 2" key="1">
    <citation type="journal article" date="2016" name="Front. Microbiol.">
        <title>Fuerstia marisgermanicae gen. nov., sp. nov., an Unusual Member of the Phylum Planctomycetes from the German Wadden Sea.</title>
        <authorList>
            <person name="Kohn T."/>
            <person name="Heuer A."/>
            <person name="Jogler M."/>
            <person name="Vollmers J."/>
            <person name="Boedeker C."/>
            <person name="Bunk B."/>
            <person name="Rast P."/>
            <person name="Borchert D."/>
            <person name="Glockner I."/>
            <person name="Freese H.M."/>
            <person name="Klenk H.P."/>
            <person name="Overmann J."/>
            <person name="Kaster A.K."/>
            <person name="Rohde M."/>
            <person name="Wiegand S."/>
            <person name="Jogler C."/>
        </authorList>
    </citation>
    <scope>NUCLEOTIDE SEQUENCE [LARGE SCALE GENOMIC DNA]</scope>
    <source>
        <strain evidence="1 2">NH11</strain>
    </source>
</reference>
<dbReference type="PROSITE" id="PS51257">
    <property type="entry name" value="PROKAR_LIPOPROTEIN"/>
    <property type="match status" value="1"/>
</dbReference>
<evidence type="ECO:0000313" key="1">
    <source>
        <dbReference type="EMBL" id="APZ94866.1"/>
    </source>
</evidence>
<dbReference type="Proteomes" id="UP000187735">
    <property type="component" value="Chromosome"/>
</dbReference>
<organism evidence="1 2">
    <name type="scientific">Fuerstiella marisgermanici</name>
    <dbReference type="NCBI Taxonomy" id="1891926"/>
    <lineage>
        <taxon>Bacteria</taxon>
        <taxon>Pseudomonadati</taxon>
        <taxon>Planctomycetota</taxon>
        <taxon>Planctomycetia</taxon>
        <taxon>Planctomycetales</taxon>
        <taxon>Planctomycetaceae</taxon>
        <taxon>Fuerstiella</taxon>
    </lineage>
</organism>
<dbReference type="EMBL" id="CP017641">
    <property type="protein sequence ID" value="APZ94866.1"/>
    <property type="molecule type" value="Genomic_DNA"/>
</dbReference>
<dbReference type="RefSeq" id="WP_077026112.1">
    <property type="nucleotide sequence ID" value="NZ_CP017641.1"/>
</dbReference>
<evidence type="ECO:0000313" key="2">
    <source>
        <dbReference type="Proteomes" id="UP000187735"/>
    </source>
</evidence>
<dbReference type="AlphaFoldDB" id="A0A1P8WLC9"/>
<dbReference type="KEGG" id="fmr:Fuma_04516"/>
<dbReference type="OrthoDB" id="291995at2"/>
<keyword evidence="2" id="KW-1185">Reference proteome</keyword>